<gene>
    <name evidence="5" type="ORF">C8J26_2265</name>
</gene>
<dbReference type="InterPro" id="IPR003829">
    <property type="entry name" value="Pirin_N_dom"/>
</dbReference>
<dbReference type="InterPro" id="IPR014710">
    <property type="entry name" value="RmlC-like_jellyroll"/>
</dbReference>
<comment type="similarity">
    <text evidence="1 2">Belongs to the pirin family.</text>
</comment>
<organism evidence="5 6">
    <name type="scientific">Sphingomonas aurantiaca</name>
    <dbReference type="NCBI Taxonomy" id="185949"/>
    <lineage>
        <taxon>Bacteria</taxon>
        <taxon>Pseudomonadati</taxon>
        <taxon>Pseudomonadota</taxon>
        <taxon>Alphaproteobacteria</taxon>
        <taxon>Sphingomonadales</taxon>
        <taxon>Sphingomonadaceae</taxon>
        <taxon>Sphingomonas</taxon>
    </lineage>
</organism>
<sequence length="279" mass="30536">MNSAMIWDDRNASTETIGFQRFYLRSYRCAYLGINQWRPLMTTTTMTKIDRRPFASLGHADHGWLNARHHFSFASYYDPARMGWGAIRVWNDDQIAANSGFPPHPHQDMEIITYVRSGAITHQDSLGNKGRTEAGDVQVMSAGTGVRHAEYNLEPETTTIFQIWIEPSRKGGSPSWGAKPFPKGERSGQFVTLASGFDGDVDALPIRANARVLAATLKAGDSVDYAIDDGRHVYLVPATGAITIGDEAFGARDGAALLGGQTVTITAQEDAEIVLVDSE</sequence>
<dbReference type="Pfam" id="PF17954">
    <property type="entry name" value="Pirin_C_2"/>
    <property type="match status" value="1"/>
</dbReference>
<dbReference type="Proteomes" id="UP000244189">
    <property type="component" value="Unassembled WGS sequence"/>
</dbReference>
<dbReference type="InterPro" id="IPR041602">
    <property type="entry name" value="Quercetinase_C"/>
</dbReference>
<dbReference type="CDD" id="cd02910">
    <property type="entry name" value="cupin_Yhhw_N"/>
    <property type="match status" value="1"/>
</dbReference>
<name>A0A2T5GMK8_9SPHN</name>
<evidence type="ECO:0000259" key="3">
    <source>
        <dbReference type="Pfam" id="PF02678"/>
    </source>
</evidence>
<dbReference type="Gene3D" id="2.60.120.10">
    <property type="entry name" value="Jelly Rolls"/>
    <property type="match status" value="2"/>
</dbReference>
<reference evidence="5 6" key="1">
    <citation type="submission" date="2018-04" db="EMBL/GenBank/DDBJ databases">
        <title>Genomic Encyclopedia of Type Strains, Phase III (KMG-III): the genomes of soil and plant-associated and newly described type strains.</title>
        <authorList>
            <person name="Whitman W."/>
        </authorList>
    </citation>
    <scope>NUCLEOTIDE SEQUENCE [LARGE SCALE GENOMIC DNA]</scope>
    <source>
        <strain evidence="5 6">MA101b</strain>
    </source>
</reference>
<protein>
    <recommendedName>
        <fullName evidence="7">Pirin-like protein CC_1473</fullName>
    </recommendedName>
</protein>
<feature type="domain" description="Pirin N-terminal" evidence="3">
    <location>
        <begin position="58"/>
        <end position="165"/>
    </location>
</feature>
<evidence type="ECO:0000259" key="4">
    <source>
        <dbReference type="Pfam" id="PF17954"/>
    </source>
</evidence>
<evidence type="ECO:0000256" key="1">
    <source>
        <dbReference type="ARBA" id="ARBA00008416"/>
    </source>
</evidence>
<comment type="caution">
    <text evidence="5">The sequence shown here is derived from an EMBL/GenBank/DDBJ whole genome shotgun (WGS) entry which is preliminary data.</text>
</comment>
<proteinExistence type="inferred from homology"/>
<evidence type="ECO:0000313" key="5">
    <source>
        <dbReference type="EMBL" id="PTQ60553.1"/>
    </source>
</evidence>
<evidence type="ECO:0008006" key="7">
    <source>
        <dbReference type="Google" id="ProtNLM"/>
    </source>
</evidence>
<feature type="domain" description="Quercetin 2,3-dioxygenase C-terminal cupin" evidence="4">
    <location>
        <begin position="198"/>
        <end position="277"/>
    </location>
</feature>
<keyword evidence="6" id="KW-1185">Reference proteome</keyword>
<dbReference type="AlphaFoldDB" id="A0A2T5GMK8"/>
<accession>A0A2T5GMK8</accession>
<dbReference type="Pfam" id="PF02678">
    <property type="entry name" value="Pirin"/>
    <property type="match status" value="1"/>
</dbReference>
<dbReference type="SUPFAM" id="SSF51182">
    <property type="entry name" value="RmlC-like cupins"/>
    <property type="match status" value="1"/>
</dbReference>
<evidence type="ECO:0000313" key="6">
    <source>
        <dbReference type="Proteomes" id="UP000244189"/>
    </source>
</evidence>
<dbReference type="PANTHER" id="PTHR43212:SF3">
    <property type="entry name" value="QUERCETIN 2,3-DIOXYGENASE"/>
    <property type="match status" value="1"/>
</dbReference>
<dbReference type="InterPro" id="IPR012093">
    <property type="entry name" value="Pirin"/>
</dbReference>
<evidence type="ECO:0000256" key="2">
    <source>
        <dbReference type="RuleBase" id="RU003457"/>
    </source>
</evidence>
<dbReference type="PANTHER" id="PTHR43212">
    <property type="entry name" value="QUERCETIN 2,3-DIOXYGENASE"/>
    <property type="match status" value="1"/>
</dbReference>
<dbReference type="EMBL" id="QAOG01000003">
    <property type="protein sequence ID" value="PTQ60553.1"/>
    <property type="molecule type" value="Genomic_DNA"/>
</dbReference>
<dbReference type="InterPro" id="IPR011051">
    <property type="entry name" value="RmlC_Cupin_sf"/>
</dbReference>